<dbReference type="AlphaFoldDB" id="A0A251NK91"/>
<reference evidence="2 3" key="1">
    <citation type="journal article" date="2013" name="Nat. Genet.">
        <title>The high-quality draft genome of peach (Prunus persica) identifies unique patterns of genetic diversity, domestication and genome evolution.</title>
        <authorList>
            <consortium name="International Peach Genome Initiative"/>
            <person name="Verde I."/>
            <person name="Abbott A.G."/>
            <person name="Scalabrin S."/>
            <person name="Jung S."/>
            <person name="Shu S."/>
            <person name="Marroni F."/>
            <person name="Zhebentyayeva T."/>
            <person name="Dettori M.T."/>
            <person name="Grimwood J."/>
            <person name="Cattonaro F."/>
            <person name="Zuccolo A."/>
            <person name="Rossini L."/>
            <person name="Jenkins J."/>
            <person name="Vendramin E."/>
            <person name="Meisel L.A."/>
            <person name="Decroocq V."/>
            <person name="Sosinski B."/>
            <person name="Prochnik S."/>
            <person name="Mitros T."/>
            <person name="Policriti A."/>
            <person name="Cipriani G."/>
            <person name="Dondini L."/>
            <person name="Ficklin S."/>
            <person name="Goodstein D.M."/>
            <person name="Xuan P."/>
            <person name="Del Fabbro C."/>
            <person name="Aramini V."/>
            <person name="Copetti D."/>
            <person name="Gonzalez S."/>
            <person name="Horner D.S."/>
            <person name="Falchi R."/>
            <person name="Lucas S."/>
            <person name="Mica E."/>
            <person name="Maldonado J."/>
            <person name="Lazzari B."/>
            <person name="Bielenberg D."/>
            <person name="Pirona R."/>
            <person name="Miculan M."/>
            <person name="Barakat A."/>
            <person name="Testolin R."/>
            <person name="Stella A."/>
            <person name="Tartarini S."/>
            <person name="Tonutti P."/>
            <person name="Arus P."/>
            <person name="Orellana A."/>
            <person name="Wells C."/>
            <person name="Main D."/>
            <person name="Vizzotto G."/>
            <person name="Silva H."/>
            <person name="Salamini F."/>
            <person name="Schmutz J."/>
            <person name="Morgante M."/>
            <person name="Rokhsar D.S."/>
        </authorList>
    </citation>
    <scope>NUCLEOTIDE SEQUENCE [LARGE SCALE GENOMIC DNA]</scope>
    <source>
        <strain evidence="3">cv. Nemared</strain>
    </source>
</reference>
<keyword evidence="3" id="KW-1185">Reference proteome</keyword>
<organism evidence="2 3">
    <name type="scientific">Prunus persica</name>
    <name type="common">Peach</name>
    <name type="synonym">Amygdalus persica</name>
    <dbReference type="NCBI Taxonomy" id="3760"/>
    <lineage>
        <taxon>Eukaryota</taxon>
        <taxon>Viridiplantae</taxon>
        <taxon>Streptophyta</taxon>
        <taxon>Embryophyta</taxon>
        <taxon>Tracheophyta</taxon>
        <taxon>Spermatophyta</taxon>
        <taxon>Magnoliopsida</taxon>
        <taxon>eudicotyledons</taxon>
        <taxon>Gunneridae</taxon>
        <taxon>Pentapetalae</taxon>
        <taxon>rosids</taxon>
        <taxon>fabids</taxon>
        <taxon>Rosales</taxon>
        <taxon>Rosaceae</taxon>
        <taxon>Amygdaloideae</taxon>
        <taxon>Amygdaleae</taxon>
        <taxon>Prunus</taxon>
    </lineage>
</organism>
<feature type="non-terminal residue" evidence="2">
    <location>
        <position position="1"/>
    </location>
</feature>
<dbReference type="Gramene" id="ONH99742">
    <property type="protein sequence ID" value="ONH99742"/>
    <property type="gene ID" value="PRUPE_6G047100"/>
</dbReference>
<proteinExistence type="predicted"/>
<protein>
    <submittedName>
        <fullName evidence="2">Uncharacterized protein</fullName>
    </submittedName>
</protein>
<evidence type="ECO:0000313" key="3">
    <source>
        <dbReference type="Proteomes" id="UP000006882"/>
    </source>
</evidence>
<feature type="transmembrane region" description="Helical" evidence="1">
    <location>
        <begin position="49"/>
        <end position="72"/>
    </location>
</feature>
<gene>
    <name evidence="2" type="ORF">PRUPE_6G047100</name>
</gene>
<dbReference type="Proteomes" id="UP000006882">
    <property type="component" value="Chromosome G6"/>
</dbReference>
<dbReference type="EMBL" id="CM007656">
    <property type="protein sequence ID" value="ONH99742.1"/>
    <property type="molecule type" value="Genomic_DNA"/>
</dbReference>
<keyword evidence="1" id="KW-0472">Membrane</keyword>
<dbReference type="EMBL" id="CM007656">
    <property type="protein sequence ID" value="ONH99743.1"/>
    <property type="molecule type" value="Genomic_DNA"/>
</dbReference>
<keyword evidence="1" id="KW-0812">Transmembrane</keyword>
<keyword evidence="1" id="KW-1133">Transmembrane helix</keyword>
<evidence type="ECO:0000256" key="1">
    <source>
        <dbReference type="SAM" id="Phobius"/>
    </source>
</evidence>
<dbReference type="Gramene" id="ONH99743">
    <property type="protein sequence ID" value="ONH99743"/>
    <property type="gene ID" value="PRUPE_6G047100"/>
</dbReference>
<reference evidence="2" key="2">
    <citation type="submission" date="2016-12" db="EMBL/GenBank/DDBJ databases">
        <title>WGS assembly of Prunus persica.</title>
        <authorList>
            <person name="Verde I."/>
            <person name="Jenkins J."/>
            <person name="Dondini L."/>
            <person name="Micali S."/>
            <person name="Pagliarani G."/>
            <person name="Vendramin E."/>
            <person name="Paris R."/>
            <person name="Aramini V."/>
            <person name="Gazza L."/>
            <person name="Rossini L."/>
            <person name="Bassi D."/>
            <person name="Troggio M."/>
            <person name="Shu S."/>
            <person name="Grimwood J.H."/>
            <person name="Tartarini S."/>
            <person name="Dettori M.T."/>
            <person name="Schmutz J."/>
        </authorList>
    </citation>
    <scope>NUCLEOTIDE SEQUENCE</scope>
</reference>
<sequence length="139" mass="15735">ELAVLPSSSVLFSSLESLRDGKPLLLHRNPLSPLFLSLLRCERFVRSEILFIVLIVLCLGSSMSIWRLLLFYGAICFSFCFSDAEFGWPDCGAMMEEVGLLLEIIWRLRLYRSGVCWSSSSDRTPAFSLFQSLPLTDLC</sequence>
<evidence type="ECO:0000313" key="2">
    <source>
        <dbReference type="EMBL" id="ONH99743.1"/>
    </source>
</evidence>
<accession>A0A251NK91</accession>
<name>A0A251NK91_PRUPE</name>